<proteinExistence type="predicted"/>
<organism evidence="2">
    <name type="scientific">marine sediment metagenome</name>
    <dbReference type="NCBI Taxonomy" id="412755"/>
    <lineage>
        <taxon>unclassified sequences</taxon>
        <taxon>metagenomes</taxon>
        <taxon>ecological metagenomes</taxon>
    </lineage>
</organism>
<dbReference type="PANTHER" id="PTHR43792">
    <property type="entry name" value="GNAT FAMILY, PUTATIVE (AFU_ORTHOLOGUE AFUA_3G00765)-RELATED-RELATED"/>
    <property type="match status" value="1"/>
</dbReference>
<comment type="caution">
    <text evidence="2">The sequence shown here is derived from an EMBL/GenBank/DDBJ whole genome shotgun (WGS) entry which is preliminary data.</text>
</comment>
<dbReference type="InterPro" id="IPR016181">
    <property type="entry name" value="Acyl_CoA_acyltransferase"/>
</dbReference>
<protein>
    <recommendedName>
        <fullName evidence="1">N-acetyltransferase domain-containing protein</fullName>
    </recommendedName>
</protein>
<name>X1GQS2_9ZZZZ</name>
<gene>
    <name evidence="2" type="ORF">S03H2_13152</name>
</gene>
<dbReference type="Gene3D" id="3.40.630.30">
    <property type="match status" value="1"/>
</dbReference>
<evidence type="ECO:0000313" key="2">
    <source>
        <dbReference type="EMBL" id="GAH35363.1"/>
    </source>
</evidence>
<reference evidence="2" key="1">
    <citation type="journal article" date="2014" name="Front. Microbiol.">
        <title>High frequency of phylogenetically diverse reductive dehalogenase-homologous genes in deep subseafloor sedimentary metagenomes.</title>
        <authorList>
            <person name="Kawai M."/>
            <person name="Futagami T."/>
            <person name="Toyoda A."/>
            <person name="Takaki Y."/>
            <person name="Nishi S."/>
            <person name="Hori S."/>
            <person name="Arai W."/>
            <person name="Tsubouchi T."/>
            <person name="Morono Y."/>
            <person name="Uchiyama I."/>
            <person name="Ito T."/>
            <person name="Fujiyama A."/>
            <person name="Inagaki F."/>
            <person name="Takami H."/>
        </authorList>
    </citation>
    <scope>NUCLEOTIDE SEQUENCE</scope>
    <source>
        <strain evidence="2">Expedition CK06-06</strain>
    </source>
</reference>
<dbReference type="Pfam" id="PF13302">
    <property type="entry name" value="Acetyltransf_3"/>
    <property type="match status" value="1"/>
</dbReference>
<dbReference type="InterPro" id="IPR000182">
    <property type="entry name" value="GNAT_dom"/>
</dbReference>
<dbReference type="GO" id="GO:0016747">
    <property type="term" value="F:acyltransferase activity, transferring groups other than amino-acyl groups"/>
    <property type="evidence" value="ECO:0007669"/>
    <property type="project" value="InterPro"/>
</dbReference>
<dbReference type="EMBL" id="BARU01006677">
    <property type="protein sequence ID" value="GAH35363.1"/>
    <property type="molecule type" value="Genomic_DNA"/>
</dbReference>
<sequence>MPIITPSTLETKRLMIRQFTQEDFDNTVSFMKNVTSTSFNQLFKAIIDSYQNQEVIISYALILKSNGEFLGFCGLVTLEDNMQMECYYFLLPKYWGNGYAIESLRKTFEYAFSELKLDKVVAYIDQGNTRGWKVAERSGMKYMGNIICEGANTKLMYFSINKSDYFNQLQY</sequence>
<dbReference type="PANTHER" id="PTHR43792:SF1">
    <property type="entry name" value="N-ACETYLTRANSFERASE DOMAIN-CONTAINING PROTEIN"/>
    <property type="match status" value="1"/>
</dbReference>
<dbReference type="SUPFAM" id="SSF55729">
    <property type="entry name" value="Acyl-CoA N-acyltransferases (Nat)"/>
    <property type="match status" value="1"/>
</dbReference>
<dbReference type="InterPro" id="IPR051531">
    <property type="entry name" value="N-acetyltransferase"/>
</dbReference>
<accession>X1GQS2</accession>
<evidence type="ECO:0000259" key="1">
    <source>
        <dbReference type="PROSITE" id="PS51186"/>
    </source>
</evidence>
<feature type="domain" description="N-acetyltransferase" evidence="1">
    <location>
        <begin position="14"/>
        <end position="161"/>
    </location>
</feature>
<dbReference type="AlphaFoldDB" id="X1GQS2"/>
<dbReference type="PROSITE" id="PS51186">
    <property type="entry name" value="GNAT"/>
    <property type="match status" value="1"/>
</dbReference>